<keyword evidence="1" id="KW-0677">Repeat</keyword>
<reference evidence="3" key="1">
    <citation type="journal article" date="2020" name="Stud. Mycol.">
        <title>101 Dothideomycetes genomes: a test case for predicting lifestyles and emergence of pathogens.</title>
        <authorList>
            <person name="Haridas S."/>
            <person name="Albert R."/>
            <person name="Binder M."/>
            <person name="Bloem J."/>
            <person name="Labutti K."/>
            <person name="Salamov A."/>
            <person name="Andreopoulos B."/>
            <person name="Baker S."/>
            <person name="Barry K."/>
            <person name="Bills G."/>
            <person name="Bluhm B."/>
            <person name="Cannon C."/>
            <person name="Castanera R."/>
            <person name="Culley D."/>
            <person name="Daum C."/>
            <person name="Ezra D."/>
            <person name="Gonzalez J."/>
            <person name="Henrissat B."/>
            <person name="Kuo A."/>
            <person name="Liang C."/>
            <person name="Lipzen A."/>
            <person name="Lutzoni F."/>
            <person name="Magnuson J."/>
            <person name="Mondo S."/>
            <person name="Nolan M."/>
            <person name="Ohm R."/>
            <person name="Pangilinan J."/>
            <person name="Park H.-J."/>
            <person name="Ramirez L."/>
            <person name="Alfaro M."/>
            <person name="Sun H."/>
            <person name="Tritt A."/>
            <person name="Yoshinaga Y."/>
            <person name="Zwiers L.-H."/>
            <person name="Turgeon B."/>
            <person name="Goodwin S."/>
            <person name="Spatafora J."/>
            <person name="Crous P."/>
            <person name="Grigoriev I."/>
        </authorList>
    </citation>
    <scope>NUCLEOTIDE SEQUENCE</scope>
    <source>
        <strain evidence="3">CBS 113818</strain>
    </source>
</reference>
<dbReference type="PANTHER" id="PTHR45964:SF5">
    <property type="entry name" value="WSCD FAMILY MEMBER CG9164"/>
    <property type="match status" value="1"/>
</dbReference>
<keyword evidence="4" id="KW-1185">Reference proteome</keyword>
<name>A0A6A6ZT24_9PLEO</name>
<evidence type="ECO:0000256" key="1">
    <source>
        <dbReference type="ARBA" id="ARBA00022737"/>
    </source>
</evidence>
<gene>
    <name evidence="3" type="ORF">CC86DRAFT_67864</name>
</gene>
<dbReference type="PANTHER" id="PTHR45964">
    <property type="entry name" value="WSCD FAMILY MEMBER CG9164"/>
    <property type="match status" value="1"/>
</dbReference>
<evidence type="ECO:0000313" key="4">
    <source>
        <dbReference type="Proteomes" id="UP000799424"/>
    </source>
</evidence>
<dbReference type="InterPro" id="IPR051589">
    <property type="entry name" value="Sialate-O-sulfotransferase"/>
</dbReference>
<dbReference type="AlphaFoldDB" id="A0A6A6ZT24"/>
<dbReference type="Pfam" id="PF01822">
    <property type="entry name" value="WSC"/>
    <property type="match status" value="1"/>
</dbReference>
<proteinExistence type="predicted"/>
<evidence type="ECO:0000313" key="3">
    <source>
        <dbReference type="EMBL" id="KAF2823455.1"/>
    </source>
</evidence>
<dbReference type="Proteomes" id="UP000799424">
    <property type="component" value="Unassembled WGS sequence"/>
</dbReference>
<dbReference type="EMBL" id="MU006232">
    <property type="protein sequence ID" value="KAF2823455.1"/>
    <property type="molecule type" value="Genomic_DNA"/>
</dbReference>
<organism evidence="3 4">
    <name type="scientific">Ophiobolus disseminans</name>
    <dbReference type="NCBI Taxonomy" id="1469910"/>
    <lineage>
        <taxon>Eukaryota</taxon>
        <taxon>Fungi</taxon>
        <taxon>Dikarya</taxon>
        <taxon>Ascomycota</taxon>
        <taxon>Pezizomycotina</taxon>
        <taxon>Dothideomycetes</taxon>
        <taxon>Pleosporomycetidae</taxon>
        <taxon>Pleosporales</taxon>
        <taxon>Pleosporineae</taxon>
        <taxon>Phaeosphaeriaceae</taxon>
        <taxon>Ophiobolus</taxon>
    </lineage>
</organism>
<sequence>MGSYFYAGLLGSDCFCYKNPPLAETKLADLYCAVQCPGSPGQACGGMGLANWYVSVYSLDLTIAPPNNGLRTGWFHKGCYVWADADMEMHNIKQVPNAGSAGLCIEACAQDEKDYPQAALYNSVCYCSDAMPQYFQLSVERCNLPCSAPFATEPCGGETSNDEGQYVQYTVY</sequence>
<dbReference type="PROSITE" id="PS51212">
    <property type="entry name" value="WSC"/>
    <property type="match status" value="2"/>
</dbReference>
<dbReference type="InterPro" id="IPR002889">
    <property type="entry name" value="WSC_carb-bd"/>
</dbReference>
<evidence type="ECO:0000259" key="2">
    <source>
        <dbReference type="PROSITE" id="PS51212"/>
    </source>
</evidence>
<accession>A0A6A6ZT24</accession>
<feature type="domain" description="WSC" evidence="2">
    <location>
        <begin position="73"/>
        <end position="169"/>
    </location>
</feature>
<protein>
    <recommendedName>
        <fullName evidence="2">WSC domain-containing protein</fullName>
    </recommendedName>
</protein>
<feature type="domain" description="WSC" evidence="2">
    <location>
        <begin position="1"/>
        <end position="60"/>
    </location>
</feature>